<dbReference type="InterPro" id="IPR042099">
    <property type="entry name" value="ANL_N_sf"/>
</dbReference>
<name>A0A9D1I0U3_9FIRM</name>
<feature type="domain" description="AMP-binding enzyme C-terminal" evidence="2">
    <location>
        <begin position="417"/>
        <end position="492"/>
    </location>
</feature>
<evidence type="ECO:0000313" key="3">
    <source>
        <dbReference type="EMBL" id="HIU26311.1"/>
    </source>
</evidence>
<dbReference type="InterPro" id="IPR045851">
    <property type="entry name" value="AMP-bd_C_sf"/>
</dbReference>
<dbReference type="AlphaFoldDB" id="A0A9D1I0U3"/>
<feature type="domain" description="AMP-dependent synthetase/ligase" evidence="1">
    <location>
        <begin position="12"/>
        <end position="365"/>
    </location>
</feature>
<dbReference type="PANTHER" id="PTHR43201:SF32">
    <property type="entry name" value="2-SUCCINYLBENZOATE--COA LIGASE, CHLOROPLASTIC_PEROXISOMAL"/>
    <property type="match status" value="1"/>
</dbReference>
<dbReference type="PANTHER" id="PTHR43201">
    <property type="entry name" value="ACYL-COA SYNTHETASE"/>
    <property type="match status" value="1"/>
</dbReference>
<dbReference type="GO" id="GO:0006631">
    <property type="term" value="P:fatty acid metabolic process"/>
    <property type="evidence" value="ECO:0007669"/>
    <property type="project" value="TreeGrafter"/>
</dbReference>
<reference evidence="3" key="1">
    <citation type="submission" date="2020-10" db="EMBL/GenBank/DDBJ databases">
        <authorList>
            <person name="Gilroy R."/>
        </authorList>
    </citation>
    <scope>NUCLEOTIDE SEQUENCE</scope>
    <source>
        <strain evidence="3">ChiHcec3-6078</strain>
    </source>
</reference>
<organism evidence="3 4">
    <name type="scientific">Candidatus Allocopromorpha excrementigallinarum</name>
    <dbReference type="NCBI Taxonomy" id="2840742"/>
    <lineage>
        <taxon>Bacteria</taxon>
        <taxon>Bacillati</taxon>
        <taxon>Bacillota</taxon>
        <taxon>Clostridia</taxon>
        <taxon>Eubacteriales</taxon>
        <taxon>Eubacteriaceae</taxon>
        <taxon>Eubacteriaceae incertae sedis</taxon>
        <taxon>Candidatus Allocopromorpha</taxon>
    </lineage>
</organism>
<evidence type="ECO:0000313" key="4">
    <source>
        <dbReference type="Proteomes" id="UP000824090"/>
    </source>
</evidence>
<accession>A0A9D1I0U3</accession>
<evidence type="ECO:0000259" key="2">
    <source>
        <dbReference type="Pfam" id="PF13193"/>
    </source>
</evidence>
<dbReference type="Pfam" id="PF00501">
    <property type="entry name" value="AMP-binding"/>
    <property type="match status" value="1"/>
</dbReference>
<dbReference type="Gene3D" id="3.40.50.12780">
    <property type="entry name" value="N-terminal domain of ligase-like"/>
    <property type="match status" value="1"/>
</dbReference>
<dbReference type="EMBL" id="DVMP01000137">
    <property type="protein sequence ID" value="HIU26311.1"/>
    <property type="molecule type" value="Genomic_DNA"/>
</dbReference>
<dbReference type="PROSITE" id="PS00455">
    <property type="entry name" value="AMP_BINDING"/>
    <property type="match status" value="1"/>
</dbReference>
<dbReference type="Pfam" id="PF13193">
    <property type="entry name" value="AMP-binding_C"/>
    <property type="match status" value="1"/>
</dbReference>
<dbReference type="GO" id="GO:0031956">
    <property type="term" value="F:medium-chain fatty acid-CoA ligase activity"/>
    <property type="evidence" value="ECO:0007669"/>
    <property type="project" value="TreeGrafter"/>
</dbReference>
<gene>
    <name evidence="3" type="ORF">IAC50_07465</name>
</gene>
<dbReference type="Gene3D" id="3.30.300.30">
    <property type="match status" value="1"/>
</dbReference>
<protein>
    <submittedName>
        <fullName evidence="3">Acyl--CoA ligase</fullName>
    </submittedName>
</protein>
<dbReference type="InterPro" id="IPR020845">
    <property type="entry name" value="AMP-binding_CS"/>
</dbReference>
<dbReference type="InterPro" id="IPR000873">
    <property type="entry name" value="AMP-dep_synth/lig_dom"/>
</dbReference>
<comment type="caution">
    <text evidence="3">The sequence shown here is derived from an EMBL/GenBank/DDBJ whole genome shotgun (WGS) entry which is preliminary data.</text>
</comment>
<reference evidence="3" key="2">
    <citation type="journal article" date="2021" name="PeerJ">
        <title>Extensive microbial diversity within the chicken gut microbiome revealed by metagenomics and culture.</title>
        <authorList>
            <person name="Gilroy R."/>
            <person name="Ravi A."/>
            <person name="Getino M."/>
            <person name="Pursley I."/>
            <person name="Horton D.L."/>
            <person name="Alikhan N.F."/>
            <person name="Baker D."/>
            <person name="Gharbi K."/>
            <person name="Hall N."/>
            <person name="Watson M."/>
            <person name="Adriaenssens E.M."/>
            <person name="Foster-Nyarko E."/>
            <person name="Jarju S."/>
            <person name="Secka A."/>
            <person name="Antonio M."/>
            <person name="Oren A."/>
            <person name="Chaudhuri R.R."/>
            <person name="La Ragione R."/>
            <person name="Hildebrand F."/>
            <person name="Pallen M.J."/>
        </authorList>
    </citation>
    <scope>NUCLEOTIDE SEQUENCE</scope>
    <source>
        <strain evidence="3">ChiHcec3-6078</strain>
    </source>
</reference>
<dbReference type="Proteomes" id="UP000824090">
    <property type="component" value="Unassembled WGS sequence"/>
</dbReference>
<dbReference type="InterPro" id="IPR025110">
    <property type="entry name" value="AMP-bd_C"/>
</dbReference>
<keyword evidence="3" id="KW-0436">Ligase</keyword>
<sequence length="505" mass="55234">MKIYPSVVENIARNAALFPEKTALADSRKSYTYGELWNLILFLYQRLRDLNVTKGSCVVIECTQNADYMACEFAIQLAGGIFVPLEKNASADRTLEIIKDTEAVLYMGKSPAEGCPASVGFTTIDALVSQFDTRGADSLPAEAAAPSFPEGENVAEILFSTGTTGKSKGIVLTHTNDTALAENVICGVSMKPDNVELVPMPLSHSHGLRRTYANLVNGSSVVFADGVTLLKKVFNLMDTYRVTAMDLSPSMLSIIFKLSKDRLGDYAHVLDYIQLGSAPLPEEDKVHLSRILPRTRLYNFYGSTEAGCSCLLDFNSMSGKPGCIGKPARNARFIVVDKDRREIKSSKDNPGFLASSGPINMKGYFKAPQLTDEVTGGGSPYIYTKDLGYIDEEGYIYMLGRKDDVINYGGIKIAPEEIESIAVKYGPVSDCACVPVDDPLTGQAPKLFISLEEGASYDQKDFKNYLAGALDASKQPKYIEITDSIPRTFNGKIKRNLLIEKDRQP</sequence>
<dbReference type="SUPFAM" id="SSF56801">
    <property type="entry name" value="Acetyl-CoA synthetase-like"/>
    <property type="match status" value="1"/>
</dbReference>
<evidence type="ECO:0000259" key="1">
    <source>
        <dbReference type="Pfam" id="PF00501"/>
    </source>
</evidence>
<dbReference type="CDD" id="cd04433">
    <property type="entry name" value="AFD_class_I"/>
    <property type="match status" value="1"/>
</dbReference>
<proteinExistence type="predicted"/>